<name>A0AAU9R6S8_THLAR</name>
<evidence type="ECO:0000313" key="1">
    <source>
        <dbReference type="EMBL" id="CAH2034697.1"/>
    </source>
</evidence>
<protein>
    <submittedName>
        <fullName evidence="1">Uncharacterized protein</fullName>
    </submittedName>
</protein>
<dbReference type="EMBL" id="OU466857">
    <property type="protein sequence ID" value="CAH2034697.1"/>
    <property type="molecule type" value="Genomic_DNA"/>
</dbReference>
<dbReference type="AlphaFoldDB" id="A0AAU9R6S8"/>
<reference evidence="1 2" key="1">
    <citation type="submission" date="2022-03" db="EMBL/GenBank/DDBJ databases">
        <authorList>
            <person name="Nunn A."/>
            <person name="Chopra R."/>
            <person name="Nunn A."/>
            <person name="Contreras Garrido A."/>
        </authorList>
    </citation>
    <scope>NUCLEOTIDE SEQUENCE [LARGE SCALE GENOMIC DNA]</scope>
</reference>
<sequence>MARRFWVGAISGCAMEEHCLVIAGEWLCGKNAKWDFVVDKQRMSRVVLMREDMKICDLTAEVLKEFCIVGVSQETMVLSYWPPNTNELATRIKTPPVVDSMNLFATFDILSGAIGYTTPNPSSIRVGVTENSASRLKSVSFASGKETGPSIGRVEDVVPSSKRVIETDSASFSSLKQRTLVSSMSGGSSSSFPFDLNALDVDSVAEFCSGDVSAFSYELSDADIISEVESVENRFHSSRAPSSEGTDEFDEEDYCGDLDDEEDIISVGYDNEFWEPLIDDALGGSDAVEFMCPAGDGFDGKAVSGGKMCDVLRVAEEEGKRSSVGGGGSKWTSVDGQSVVQRIMDE</sequence>
<dbReference type="Proteomes" id="UP000836841">
    <property type="component" value="Chromosome 1"/>
</dbReference>
<evidence type="ECO:0000313" key="2">
    <source>
        <dbReference type="Proteomes" id="UP000836841"/>
    </source>
</evidence>
<accession>A0AAU9R6S8</accession>
<keyword evidence="2" id="KW-1185">Reference proteome</keyword>
<gene>
    <name evidence="1" type="ORF">TAV2_LOCUS334</name>
</gene>
<organism evidence="1 2">
    <name type="scientific">Thlaspi arvense</name>
    <name type="common">Field penny-cress</name>
    <dbReference type="NCBI Taxonomy" id="13288"/>
    <lineage>
        <taxon>Eukaryota</taxon>
        <taxon>Viridiplantae</taxon>
        <taxon>Streptophyta</taxon>
        <taxon>Embryophyta</taxon>
        <taxon>Tracheophyta</taxon>
        <taxon>Spermatophyta</taxon>
        <taxon>Magnoliopsida</taxon>
        <taxon>eudicotyledons</taxon>
        <taxon>Gunneridae</taxon>
        <taxon>Pentapetalae</taxon>
        <taxon>rosids</taxon>
        <taxon>malvids</taxon>
        <taxon>Brassicales</taxon>
        <taxon>Brassicaceae</taxon>
        <taxon>Thlaspideae</taxon>
        <taxon>Thlaspi</taxon>
    </lineage>
</organism>
<proteinExistence type="predicted"/>